<dbReference type="RefSeq" id="YP_008136231.1">
    <property type="nucleotide sequence ID" value="NC_021580.1"/>
</dbReference>
<dbReference type="Pfam" id="PF25649">
    <property type="entry name" value="Rotavirus_VP2"/>
    <property type="match status" value="1"/>
</dbReference>
<dbReference type="Proteomes" id="UP000202712">
    <property type="component" value="Genome"/>
</dbReference>
<feature type="region of interest" description="Disordered" evidence="1">
    <location>
        <begin position="77"/>
        <end position="129"/>
    </location>
</feature>
<dbReference type="KEGG" id="vg:16414227"/>
<evidence type="ECO:0000256" key="1">
    <source>
        <dbReference type="SAM" id="MobiDB-lite"/>
    </source>
</evidence>
<dbReference type="EMBL" id="JQ920004">
    <property type="protein sequence ID" value="AFL91893.1"/>
    <property type="molecule type" value="Genomic_RNA"/>
</dbReference>
<keyword evidence="3" id="KW-1185">Reference proteome</keyword>
<reference evidence="3" key="1">
    <citation type="journal article" date="2011" name="Virology">
        <title>Sequence analysis of the VP6-encoding genome segment of avian group F and G rotaviruses.</title>
        <authorList>
            <person name="Johne R."/>
            <person name="Otto P."/>
            <person name="Roth B."/>
            <person name="Lohren U."/>
            <person name="Belnap D."/>
            <person name="Reetz J."/>
            <person name="Trojnar E."/>
        </authorList>
    </citation>
    <scope>NUCLEOTIDE SEQUENCE [LARGE SCALE GENOMIC DNA]</scope>
</reference>
<evidence type="ECO:0000313" key="3">
    <source>
        <dbReference type="Proteomes" id="UP000202712"/>
    </source>
</evidence>
<accession>M4H2L8</accession>
<dbReference type="OrthoDB" id="2586at10239"/>
<proteinExistence type="predicted"/>
<feature type="compositionally biased region" description="Basic and acidic residues" evidence="1">
    <location>
        <begin position="77"/>
        <end position="121"/>
    </location>
</feature>
<protein>
    <submittedName>
        <fullName evidence="2">VP2</fullName>
    </submittedName>
</protein>
<reference evidence="3" key="2">
    <citation type="journal article" date="2012" name="Virology">
        <title>Rotavirus RNA polymerases resolve into two phylogenetically distinct classes that differ in their mechanism of template recognition.</title>
        <authorList>
            <person name="Ogden K.M."/>
            <person name="Johne R."/>
            <person name="Patton J.T."/>
        </authorList>
    </citation>
    <scope>NUCLEOTIDE SEQUENCE [LARGE SCALE GENOMIC DNA]</scope>
</reference>
<reference evidence="2 3" key="3">
    <citation type="journal article" date="2013" name="Infect. Genet. Evol.">
        <title>Analysis of rotavirus species diversity and evolution including the newly determined full-length genome sequences of rotavirus F and G.</title>
        <authorList>
            <person name="Kindler E."/>
            <person name="Trojnar E."/>
            <person name="Heckel G."/>
            <person name="Otto P.H."/>
            <person name="Johne R."/>
        </authorList>
    </citation>
    <scope>NUCLEOTIDE SEQUENCE [LARGE SCALE GENOMIC DNA]</scope>
    <source>
        <strain evidence="2">Chicken/03V0567/DEU/2003</strain>
    </source>
</reference>
<sequence length="991" mass="112659">MDPEGLISDAIKAIDEAKNDKKKIIVIAKQLVNDIKDTVEDLDIDLLKKLKVQFSAKRIATKEIDVLIKNIEDKKKESKNVSDKKEESGKNDDNQNQEKGKDNESGKKEKINNSKGDEGGLRDNVLGNSDPDSKLTKDILTIRQINSKILFVDTENDTYSVYIPEQTTTLKPIEIEFKPIQDYKPIADLRMEKMIFLSNRDQVSDQEGPEEVLYTSDFFKDIKNEDIKYFRNYFLEKAMVLRKQMPNVNYMSGLNKETNPLNIQNTICTSFDQMKYYNIVVDRTNRAFDNRRRDVEFDNVTIDGVNRRATVSLRLHPVDDQILAAVDMNTYETQNLADVMTRYQMIAADGYAVAPKIRVDRDHTVIADVRSRVLARICVLSPYVYRSRILNSVSMVNRLWRTNVFSESIENAKDAIYRSAEIQFTVADATTSALSTINVASAQQTLSAILNMTIFRMDIELTGNQSSFGAAISAAIALIILPTDDGMMSGMVFDDLCNLVFNELIAWATERPTFVKRTGATNAFEAHVNLGGGNLNRDIINYMRYVLLRRPWAIFQRTQTVDYQTDIMLPNIDPVNVNDQAYMAMNSLLSGISAAAQRNPNPGRQIAANSFRKLIKSMKDMCSNNIMPLIRLIQFNVERVARIMEFLPYSADIGQLNQNMRDERLRVKIPVSGFLSIIMGINKAPDNFDWGAMLAFADEVRRVNYAEREAIENVTTYVVLKNDGNRSVSKKDTFLEKVETPTETIKAITKIPSASLTTILSDRLLVNEIRNTRTYALVNRLIDILRTAFDNVPTSHHGIGKGALLLPYPRRFGRSSVYVRKDNIIFNRPQGVNRYNVDDLLHGRFYQGLMGQVQNMQPVFIDGPMKLRTSDPTAIESITSAYLTMSAPYDAYIHPMDLKHNKVIEPREVDFFVDDKPTKPHEQFEEMMSKTSVFILDAQRLIVQSGATNYNFDYHDMLITDKVVDKLQFSTVLPPDVTLFNGVLVYEAKPS</sequence>
<evidence type="ECO:0000313" key="2">
    <source>
        <dbReference type="EMBL" id="AFL91893.1"/>
    </source>
</evidence>
<name>M4H2L8_9REOV</name>
<organism evidence="2 3">
    <name type="scientific">Rotavirus G chicken/03V0567/DEU/2003</name>
    <dbReference type="NCBI Taxonomy" id="994995"/>
    <lineage>
        <taxon>Viruses</taxon>
        <taxon>Riboviria</taxon>
        <taxon>Orthornavirae</taxon>
        <taxon>Duplornaviricota</taxon>
        <taxon>Resentoviricetes</taxon>
        <taxon>Reovirales</taxon>
        <taxon>Sedoreoviridae</taxon>
        <taxon>Rotavirus</taxon>
        <taxon>Rotavirus gammagastroenteritidis</taxon>
        <taxon>Rotavirus G</taxon>
    </lineage>
</organism>
<dbReference type="GeneID" id="16414227"/>